<dbReference type="AlphaFoldDB" id="A0A917UAF0"/>
<sequence length="73" mass="8374">MPAVMIRQLQVFTQIMHNTTTPAQRQVLLDQAAMIQRANVEANPEPADRADVQRRYDQLLAVHAHLTDGRVRR</sequence>
<proteinExistence type="predicted"/>
<dbReference type="Proteomes" id="UP000642070">
    <property type="component" value="Unassembled WGS sequence"/>
</dbReference>
<evidence type="ECO:0000313" key="2">
    <source>
        <dbReference type="Proteomes" id="UP000642070"/>
    </source>
</evidence>
<reference evidence="1" key="1">
    <citation type="journal article" date="2014" name="Int. J. Syst. Evol. Microbiol.">
        <title>Complete genome sequence of Corynebacterium casei LMG S-19264T (=DSM 44701T), isolated from a smear-ripened cheese.</title>
        <authorList>
            <consortium name="US DOE Joint Genome Institute (JGI-PGF)"/>
            <person name="Walter F."/>
            <person name="Albersmeier A."/>
            <person name="Kalinowski J."/>
            <person name="Ruckert C."/>
        </authorList>
    </citation>
    <scope>NUCLEOTIDE SEQUENCE</scope>
    <source>
        <strain evidence="1">JCM 19831</strain>
    </source>
</reference>
<protein>
    <submittedName>
        <fullName evidence="1">Uncharacterized protein</fullName>
    </submittedName>
</protein>
<accession>A0A917UAF0</accession>
<organism evidence="1 2">
    <name type="scientific">Dactylosporangium sucinum</name>
    <dbReference type="NCBI Taxonomy" id="1424081"/>
    <lineage>
        <taxon>Bacteria</taxon>
        <taxon>Bacillati</taxon>
        <taxon>Actinomycetota</taxon>
        <taxon>Actinomycetes</taxon>
        <taxon>Micromonosporales</taxon>
        <taxon>Micromonosporaceae</taxon>
        <taxon>Dactylosporangium</taxon>
    </lineage>
</organism>
<evidence type="ECO:0000313" key="1">
    <source>
        <dbReference type="EMBL" id="GGM73020.1"/>
    </source>
</evidence>
<name>A0A917UAF0_9ACTN</name>
<gene>
    <name evidence="1" type="ORF">GCM10007977_088320</name>
</gene>
<reference evidence="1" key="2">
    <citation type="submission" date="2020-09" db="EMBL/GenBank/DDBJ databases">
        <authorList>
            <person name="Sun Q."/>
            <person name="Ohkuma M."/>
        </authorList>
    </citation>
    <scope>NUCLEOTIDE SEQUENCE</scope>
    <source>
        <strain evidence="1">JCM 19831</strain>
    </source>
</reference>
<keyword evidence="2" id="KW-1185">Reference proteome</keyword>
<dbReference type="EMBL" id="BMPI01000065">
    <property type="protein sequence ID" value="GGM73020.1"/>
    <property type="molecule type" value="Genomic_DNA"/>
</dbReference>
<comment type="caution">
    <text evidence="1">The sequence shown here is derived from an EMBL/GenBank/DDBJ whole genome shotgun (WGS) entry which is preliminary data.</text>
</comment>